<evidence type="ECO:0000313" key="6">
    <source>
        <dbReference type="Proteomes" id="UP001519289"/>
    </source>
</evidence>
<keyword evidence="3" id="KW-0804">Transcription</keyword>
<dbReference type="InterPro" id="IPR036390">
    <property type="entry name" value="WH_DNA-bd_sf"/>
</dbReference>
<proteinExistence type="predicted"/>
<keyword evidence="2" id="KW-0238">DNA-binding</keyword>
<feature type="domain" description="HTH gntR-type" evidence="4">
    <location>
        <begin position="11"/>
        <end position="79"/>
    </location>
</feature>
<dbReference type="Proteomes" id="UP001519289">
    <property type="component" value="Unassembled WGS sequence"/>
</dbReference>
<organism evidence="5 6">
    <name type="scientific">Symbiobacterium terraclitae</name>
    <dbReference type="NCBI Taxonomy" id="557451"/>
    <lineage>
        <taxon>Bacteria</taxon>
        <taxon>Bacillati</taxon>
        <taxon>Bacillota</taxon>
        <taxon>Clostridia</taxon>
        <taxon>Eubacteriales</taxon>
        <taxon>Symbiobacteriaceae</taxon>
        <taxon>Symbiobacterium</taxon>
    </lineage>
</organism>
<keyword evidence="1" id="KW-0805">Transcription regulation</keyword>
<sequence length="131" mass="14642">MWYHIDPASGTPIYRQLVEQVRQAVASGVLRAGDRLPSVRDLAVELAVNPNTVAKAYQELEREGVIETPRGRGTFVADRDPAVPEAERLRQFAEAADRLAADAYRLRIDSEQALAIFRERLAAAERRRSGE</sequence>
<evidence type="ECO:0000256" key="3">
    <source>
        <dbReference type="ARBA" id="ARBA00023163"/>
    </source>
</evidence>
<accession>A0ABS4JQR9</accession>
<dbReference type="PANTHER" id="PTHR38445">
    <property type="entry name" value="HTH-TYPE TRANSCRIPTIONAL REPRESSOR YTRA"/>
    <property type="match status" value="1"/>
</dbReference>
<dbReference type="CDD" id="cd07377">
    <property type="entry name" value="WHTH_GntR"/>
    <property type="match status" value="1"/>
</dbReference>
<dbReference type="RefSeq" id="WP_209465381.1">
    <property type="nucleotide sequence ID" value="NZ_JAGGLG010000003.1"/>
</dbReference>
<evidence type="ECO:0000313" key="5">
    <source>
        <dbReference type="EMBL" id="MBP2017236.1"/>
    </source>
</evidence>
<evidence type="ECO:0000256" key="1">
    <source>
        <dbReference type="ARBA" id="ARBA00023015"/>
    </source>
</evidence>
<dbReference type="SMART" id="SM00345">
    <property type="entry name" value="HTH_GNTR"/>
    <property type="match status" value="1"/>
</dbReference>
<dbReference type="InterPro" id="IPR000524">
    <property type="entry name" value="Tscrpt_reg_HTH_GntR"/>
</dbReference>
<dbReference type="SUPFAM" id="SSF46785">
    <property type="entry name" value="Winged helix' DNA-binding domain"/>
    <property type="match status" value="1"/>
</dbReference>
<dbReference type="Gene3D" id="1.10.10.10">
    <property type="entry name" value="Winged helix-like DNA-binding domain superfamily/Winged helix DNA-binding domain"/>
    <property type="match status" value="1"/>
</dbReference>
<dbReference type="Pfam" id="PF00392">
    <property type="entry name" value="GntR"/>
    <property type="match status" value="1"/>
</dbReference>
<dbReference type="EMBL" id="JAGGLG010000003">
    <property type="protein sequence ID" value="MBP2017236.1"/>
    <property type="molecule type" value="Genomic_DNA"/>
</dbReference>
<gene>
    <name evidence="5" type="ORF">J2Z79_000610</name>
</gene>
<name>A0ABS4JQR9_9FIRM</name>
<protein>
    <submittedName>
        <fullName evidence="5">GntR family transcriptional regulator</fullName>
    </submittedName>
</protein>
<comment type="caution">
    <text evidence="5">The sequence shown here is derived from an EMBL/GenBank/DDBJ whole genome shotgun (WGS) entry which is preliminary data.</text>
</comment>
<dbReference type="PROSITE" id="PS50949">
    <property type="entry name" value="HTH_GNTR"/>
    <property type="match status" value="1"/>
</dbReference>
<reference evidence="5 6" key="1">
    <citation type="submission" date="2021-03" db="EMBL/GenBank/DDBJ databases">
        <title>Genomic Encyclopedia of Type Strains, Phase IV (KMG-IV): sequencing the most valuable type-strain genomes for metagenomic binning, comparative biology and taxonomic classification.</title>
        <authorList>
            <person name="Goeker M."/>
        </authorList>
    </citation>
    <scope>NUCLEOTIDE SEQUENCE [LARGE SCALE GENOMIC DNA]</scope>
    <source>
        <strain evidence="5 6">DSM 27138</strain>
    </source>
</reference>
<keyword evidence="6" id="KW-1185">Reference proteome</keyword>
<dbReference type="InterPro" id="IPR036388">
    <property type="entry name" value="WH-like_DNA-bd_sf"/>
</dbReference>
<evidence type="ECO:0000256" key="2">
    <source>
        <dbReference type="ARBA" id="ARBA00023125"/>
    </source>
</evidence>
<dbReference type="PANTHER" id="PTHR38445:SF7">
    <property type="entry name" value="GNTR-FAMILY TRANSCRIPTIONAL REGULATOR"/>
    <property type="match status" value="1"/>
</dbReference>
<evidence type="ECO:0000259" key="4">
    <source>
        <dbReference type="PROSITE" id="PS50949"/>
    </source>
</evidence>